<reference evidence="2" key="1">
    <citation type="submission" date="2016-10" db="EMBL/GenBank/DDBJ databases">
        <authorList>
            <person name="Varghese N."/>
            <person name="Submissions S."/>
        </authorList>
    </citation>
    <scope>NUCLEOTIDE SEQUENCE [LARGE SCALE GENOMIC DNA]</scope>
    <source>
        <strain evidence="2">DSM 26348</strain>
    </source>
</reference>
<evidence type="ECO:0000313" key="1">
    <source>
        <dbReference type="EMBL" id="SFJ06596.1"/>
    </source>
</evidence>
<accession>A0A1I3NCQ1</accession>
<dbReference type="RefSeq" id="WP_175517650.1">
    <property type="nucleotide sequence ID" value="NZ_FOQD01000015.1"/>
</dbReference>
<dbReference type="STRING" id="1576369.SAMN05421753_11552"/>
<dbReference type="Proteomes" id="UP000199518">
    <property type="component" value="Unassembled WGS sequence"/>
</dbReference>
<sequence>MDRSKTIVDVKLALAEKCERLSKLSGSRPRRATLAHQALKYRRQAEQLGLALKNKK</sequence>
<organism evidence="1 2">
    <name type="scientific">Planctomicrobium piriforme</name>
    <dbReference type="NCBI Taxonomy" id="1576369"/>
    <lineage>
        <taxon>Bacteria</taxon>
        <taxon>Pseudomonadati</taxon>
        <taxon>Planctomycetota</taxon>
        <taxon>Planctomycetia</taxon>
        <taxon>Planctomycetales</taxon>
        <taxon>Planctomycetaceae</taxon>
        <taxon>Planctomicrobium</taxon>
    </lineage>
</organism>
<protein>
    <submittedName>
        <fullName evidence="1">Uncharacterized protein</fullName>
    </submittedName>
</protein>
<keyword evidence="2" id="KW-1185">Reference proteome</keyword>
<proteinExistence type="predicted"/>
<dbReference type="AlphaFoldDB" id="A0A1I3NCQ1"/>
<name>A0A1I3NCQ1_9PLAN</name>
<gene>
    <name evidence="1" type="ORF">SAMN05421753_11552</name>
</gene>
<dbReference type="EMBL" id="FOQD01000015">
    <property type="protein sequence ID" value="SFJ06596.1"/>
    <property type="molecule type" value="Genomic_DNA"/>
</dbReference>
<evidence type="ECO:0000313" key="2">
    <source>
        <dbReference type="Proteomes" id="UP000199518"/>
    </source>
</evidence>